<evidence type="ECO:0000313" key="3">
    <source>
        <dbReference type="Proteomes" id="UP000030651"/>
    </source>
</evidence>
<dbReference type="KEGG" id="pfy:PFICI_00461"/>
<keyword evidence="1" id="KW-0732">Signal</keyword>
<proteinExistence type="predicted"/>
<sequence>MFGSSLMLLGAYLTAIHVLSGVSALECDDGIVSISNSSDIDFYKTCPIIDSTLFYIAHEFTGPFDLPGVESLPKISSGYLGPKLEGSDWVEDGVTTVYMPDLVNLTYAGMLFGYIENLTSVSFPKLNFIEGDIAIVGDYKLRNVSLPALSTVVGAVLLDGHFDQHVFPALRRG</sequence>
<evidence type="ECO:0000313" key="2">
    <source>
        <dbReference type="EMBL" id="ETS86633.1"/>
    </source>
</evidence>
<keyword evidence="3" id="KW-1185">Reference proteome</keyword>
<protein>
    <submittedName>
        <fullName evidence="2">Uncharacterized protein</fullName>
    </submittedName>
</protein>
<dbReference type="EMBL" id="KI912109">
    <property type="protein sequence ID" value="ETS86633.1"/>
    <property type="molecule type" value="Genomic_DNA"/>
</dbReference>
<evidence type="ECO:0000256" key="1">
    <source>
        <dbReference type="SAM" id="SignalP"/>
    </source>
</evidence>
<dbReference type="OrthoDB" id="536881at2759"/>
<organism evidence="2 3">
    <name type="scientific">Pestalotiopsis fici (strain W106-1 / CGMCC3.15140)</name>
    <dbReference type="NCBI Taxonomy" id="1229662"/>
    <lineage>
        <taxon>Eukaryota</taxon>
        <taxon>Fungi</taxon>
        <taxon>Dikarya</taxon>
        <taxon>Ascomycota</taxon>
        <taxon>Pezizomycotina</taxon>
        <taxon>Sordariomycetes</taxon>
        <taxon>Xylariomycetidae</taxon>
        <taxon>Amphisphaeriales</taxon>
        <taxon>Sporocadaceae</taxon>
        <taxon>Pestalotiopsis</taxon>
    </lineage>
</organism>
<feature type="signal peptide" evidence="1">
    <location>
        <begin position="1"/>
        <end position="24"/>
    </location>
</feature>
<dbReference type="SUPFAM" id="SSF52058">
    <property type="entry name" value="L domain-like"/>
    <property type="match status" value="1"/>
</dbReference>
<gene>
    <name evidence="2" type="ORF">PFICI_00461</name>
</gene>
<dbReference type="HOGENOM" id="CLU_1548135_0_0_1"/>
<accession>W3XKP7</accession>
<name>W3XKP7_PESFW</name>
<dbReference type="Proteomes" id="UP000030651">
    <property type="component" value="Unassembled WGS sequence"/>
</dbReference>
<dbReference type="RefSeq" id="XP_007827233.1">
    <property type="nucleotide sequence ID" value="XM_007829042.1"/>
</dbReference>
<dbReference type="AlphaFoldDB" id="W3XKP7"/>
<dbReference type="InParanoid" id="W3XKP7"/>
<feature type="chain" id="PRO_5004834806" evidence="1">
    <location>
        <begin position="25"/>
        <end position="173"/>
    </location>
</feature>
<reference evidence="3" key="1">
    <citation type="journal article" date="2015" name="BMC Genomics">
        <title>Genomic and transcriptomic analysis of the endophytic fungus Pestalotiopsis fici reveals its lifestyle and high potential for synthesis of natural products.</title>
        <authorList>
            <person name="Wang X."/>
            <person name="Zhang X."/>
            <person name="Liu L."/>
            <person name="Xiang M."/>
            <person name="Wang W."/>
            <person name="Sun X."/>
            <person name="Che Y."/>
            <person name="Guo L."/>
            <person name="Liu G."/>
            <person name="Guo L."/>
            <person name="Wang C."/>
            <person name="Yin W.B."/>
            <person name="Stadler M."/>
            <person name="Zhang X."/>
            <person name="Liu X."/>
        </authorList>
    </citation>
    <scope>NUCLEOTIDE SEQUENCE [LARGE SCALE GENOMIC DNA]</scope>
    <source>
        <strain evidence="3">W106-1 / CGMCC3.15140</strain>
    </source>
</reference>
<dbReference type="GeneID" id="19265474"/>